<feature type="compositionally biased region" description="Low complexity" evidence="1">
    <location>
        <begin position="156"/>
        <end position="167"/>
    </location>
</feature>
<dbReference type="GO" id="GO:0015627">
    <property type="term" value="C:type II protein secretion system complex"/>
    <property type="evidence" value="ECO:0007669"/>
    <property type="project" value="InterPro"/>
</dbReference>
<keyword evidence="2" id="KW-0472">Membrane</keyword>
<dbReference type="Proteomes" id="UP000593875">
    <property type="component" value="Chromosome"/>
</dbReference>
<organism evidence="4 5">
    <name type="scientific">Massilia litorea</name>
    <dbReference type="NCBI Taxonomy" id="2769491"/>
    <lineage>
        <taxon>Bacteria</taxon>
        <taxon>Pseudomonadati</taxon>
        <taxon>Pseudomonadota</taxon>
        <taxon>Betaproteobacteria</taxon>
        <taxon>Burkholderiales</taxon>
        <taxon>Oxalobacteraceae</taxon>
        <taxon>Telluria group</taxon>
        <taxon>Massilia</taxon>
    </lineage>
</organism>
<dbReference type="RefSeq" id="WP_193686678.1">
    <property type="nucleotide sequence ID" value="NZ_CP062941.1"/>
</dbReference>
<dbReference type="PRINTS" id="PR01217">
    <property type="entry name" value="PRICHEXTENSN"/>
</dbReference>
<evidence type="ECO:0000313" key="5">
    <source>
        <dbReference type="Proteomes" id="UP000593875"/>
    </source>
</evidence>
<feature type="compositionally biased region" description="Pro residues" evidence="1">
    <location>
        <begin position="139"/>
        <end position="155"/>
    </location>
</feature>
<gene>
    <name evidence="4" type="ORF">LPB04_22670</name>
</gene>
<evidence type="ECO:0000256" key="1">
    <source>
        <dbReference type="SAM" id="MobiDB-lite"/>
    </source>
</evidence>
<keyword evidence="5" id="KW-1185">Reference proteome</keyword>
<evidence type="ECO:0000256" key="2">
    <source>
        <dbReference type="SAM" id="Phobius"/>
    </source>
</evidence>
<dbReference type="EMBL" id="CP062941">
    <property type="protein sequence ID" value="QOL49644.1"/>
    <property type="molecule type" value="Genomic_DNA"/>
</dbReference>
<evidence type="ECO:0000259" key="3">
    <source>
        <dbReference type="Pfam" id="PF16537"/>
    </source>
</evidence>
<dbReference type="KEGG" id="mlir:LPB04_22670"/>
<keyword evidence="2" id="KW-0812">Transmembrane</keyword>
<feature type="region of interest" description="Disordered" evidence="1">
    <location>
        <begin position="121"/>
        <end position="184"/>
    </location>
</feature>
<proteinExistence type="predicted"/>
<feature type="domain" description="Type II secretion system protein GspB C-terminal" evidence="3">
    <location>
        <begin position="205"/>
        <end position="262"/>
    </location>
</feature>
<sequence>MSYILEALKKAQAERQLGNAPDIHTPAPVPVPAASAAVNRKPLLIGLGVGVLVAGIAAGLVWRAKTPAGQPAVLARNEAGPAAPAPAAAPAASKEPAAAPVAAPAPVPEALPASAVPVPAPAVQPARRRSEPVAAATPAAPPPADTKPRRAPAPAPAAARDPAPEAVYLPAPTPPAPPPTRAPDPIQEENLRTLQQLPEAIQREVPKVAVGGYIYSPNPADRLLLVDKMLRREGEELAPGLVLERLMPKYAVMNYRGTRYRVAY</sequence>
<feature type="compositionally biased region" description="Pro residues" evidence="1">
    <location>
        <begin position="171"/>
        <end position="182"/>
    </location>
</feature>
<dbReference type="Pfam" id="PF16537">
    <property type="entry name" value="T2SSB"/>
    <property type="match status" value="1"/>
</dbReference>
<evidence type="ECO:0000313" key="4">
    <source>
        <dbReference type="EMBL" id="QOL49644.1"/>
    </source>
</evidence>
<dbReference type="InterPro" id="IPR032389">
    <property type="entry name" value="GspB_C"/>
</dbReference>
<feature type="transmembrane region" description="Helical" evidence="2">
    <location>
        <begin position="43"/>
        <end position="62"/>
    </location>
</feature>
<keyword evidence="2" id="KW-1133">Transmembrane helix</keyword>
<protein>
    <submittedName>
        <fullName evidence="4">General secretion pathway protein GspB</fullName>
    </submittedName>
</protein>
<reference evidence="4 5" key="1">
    <citation type="submission" date="2020-10" db="EMBL/GenBank/DDBJ databases">
        <title>Genome sequencing of Massilia sp. LPB0304.</title>
        <authorList>
            <person name="Kim J."/>
        </authorList>
    </citation>
    <scope>NUCLEOTIDE SEQUENCE [LARGE SCALE GENOMIC DNA]</scope>
    <source>
        <strain evidence="4 5">LPB0304</strain>
    </source>
</reference>
<accession>A0A7L9U3Q3</accession>
<dbReference type="AlphaFoldDB" id="A0A7L9U3Q3"/>
<name>A0A7L9U3Q3_9BURK</name>